<sequence>MCLKSRLGFRRRAKDILSMGNRVLLSMVMIKVRNNVQKVVFQECYMTRNSATIRKPLIPFLFPSSRRT</sequence>
<accession>A0A9Q1CP70</accession>
<name>A0A9Q1CP70_HOLLE</name>
<dbReference type="AlphaFoldDB" id="A0A9Q1CP70"/>
<evidence type="ECO:0000313" key="1">
    <source>
        <dbReference type="EMBL" id="KAJ8048516.1"/>
    </source>
</evidence>
<comment type="caution">
    <text evidence="1">The sequence shown here is derived from an EMBL/GenBank/DDBJ whole genome shotgun (WGS) entry which is preliminary data.</text>
</comment>
<gene>
    <name evidence="1" type="ORF">HOLleu_00868</name>
</gene>
<reference evidence="1" key="1">
    <citation type="submission" date="2021-10" db="EMBL/GenBank/DDBJ databases">
        <title>Tropical sea cucumber genome reveals ecological adaptation and Cuvierian tubules defense mechanism.</title>
        <authorList>
            <person name="Chen T."/>
        </authorList>
    </citation>
    <scope>NUCLEOTIDE SEQUENCE</scope>
    <source>
        <strain evidence="1">Nanhai2018</strain>
        <tissue evidence="1">Muscle</tissue>
    </source>
</reference>
<dbReference type="EMBL" id="JAIZAY010000001">
    <property type="protein sequence ID" value="KAJ8048516.1"/>
    <property type="molecule type" value="Genomic_DNA"/>
</dbReference>
<protein>
    <submittedName>
        <fullName evidence="1">Uncharacterized protein</fullName>
    </submittedName>
</protein>
<proteinExistence type="predicted"/>
<dbReference type="Proteomes" id="UP001152320">
    <property type="component" value="Chromosome 1"/>
</dbReference>
<evidence type="ECO:0000313" key="2">
    <source>
        <dbReference type="Proteomes" id="UP001152320"/>
    </source>
</evidence>
<keyword evidence="2" id="KW-1185">Reference proteome</keyword>
<organism evidence="1 2">
    <name type="scientific">Holothuria leucospilota</name>
    <name type="common">Black long sea cucumber</name>
    <name type="synonym">Mertensiothuria leucospilota</name>
    <dbReference type="NCBI Taxonomy" id="206669"/>
    <lineage>
        <taxon>Eukaryota</taxon>
        <taxon>Metazoa</taxon>
        <taxon>Echinodermata</taxon>
        <taxon>Eleutherozoa</taxon>
        <taxon>Echinozoa</taxon>
        <taxon>Holothuroidea</taxon>
        <taxon>Aspidochirotacea</taxon>
        <taxon>Aspidochirotida</taxon>
        <taxon>Holothuriidae</taxon>
        <taxon>Holothuria</taxon>
    </lineage>
</organism>